<feature type="modified residue" description="4-aspartylphosphate" evidence="1">
    <location>
        <position position="53"/>
    </location>
</feature>
<organism evidence="3 4">
    <name type="scientific">Alicyclobacillus mengziensis</name>
    <dbReference type="NCBI Taxonomy" id="2931921"/>
    <lineage>
        <taxon>Bacteria</taxon>
        <taxon>Bacillati</taxon>
        <taxon>Bacillota</taxon>
        <taxon>Bacilli</taxon>
        <taxon>Bacillales</taxon>
        <taxon>Alicyclobacillaceae</taxon>
        <taxon>Alicyclobacillus</taxon>
    </lineage>
</organism>
<dbReference type="PROSITE" id="PS50110">
    <property type="entry name" value="RESPONSE_REGULATORY"/>
    <property type="match status" value="1"/>
</dbReference>
<dbReference type="PANTHER" id="PTHR43228:SF1">
    <property type="entry name" value="TWO-COMPONENT RESPONSE REGULATOR ARR22"/>
    <property type="match status" value="1"/>
</dbReference>
<dbReference type="SUPFAM" id="SSF52172">
    <property type="entry name" value="CheY-like"/>
    <property type="match status" value="1"/>
</dbReference>
<dbReference type="InterPro" id="IPR052048">
    <property type="entry name" value="ST_Response_Regulator"/>
</dbReference>
<evidence type="ECO:0000259" key="2">
    <source>
        <dbReference type="PROSITE" id="PS50110"/>
    </source>
</evidence>
<sequence length="119" mass="13242">MAKVMIVDDAAFMRMMLRNTLEEGGHIVIGEAANGREAVERFTELHPDLITMDITMPEMDGIEAVRAIMGRHPQARILMCSAMGQQQMVLDAIQAGAKGFIVKPFNKQKVLEEVQRVCV</sequence>
<dbReference type="RefSeq" id="WP_206656395.1">
    <property type="nucleotide sequence ID" value="NZ_CP071182.1"/>
</dbReference>
<reference evidence="3 4" key="1">
    <citation type="submission" date="2021-02" db="EMBL/GenBank/DDBJ databases">
        <title>Alicyclobacillus curvatus sp. nov. and Alicyclobacillus mengziensis sp. nov., two acidophilic bacteria isolated from acid mine drainage.</title>
        <authorList>
            <person name="Huang Y."/>
        </authorList>
    </citation>
    <scope>NUCLEOTIDE SEQUENCE [LARGE SCALE GENOMIC DNA]</scope>
    <source>
        <strain evidence="3 4">S30H14</strain>
    </source>
</reference>
<dbReference type="KEGG" id="afx:JZ786_21885"/>
<keyword evidence="4" id="KW-1185">Reference proteome</keyword>
<proteinExistence type="predicted"/>
<protein>
    <submittedName>
        <fullName evidence="3">Response regulator</fullName>
    </submittedName>
</protein>
<dbReference type="PANTHER" id="PTHR43228">
    <property type="entry name" value="TWO-COMPONENT RESPONSE REGULATOR"/>
    <property type="match status" value="1"/>
</dbReference>
<dbReference type="Pfam" id="PF00072">
    <property type="entry name" value="Response_reg"/>
    <property type="match status" value="1"/>
</dbReference>
<dbReference type="CDD" id="cd17542">
    <property type="entry name" value="REC_CheY"/>
    <property type="match status" value="1"/>
</dbReference>
<name>A0A9X7VXV5_9BACL</name>
<evidence type="ECO:0000256" key="1">
    <source>
        <dbReference type="PROSITE-ProRule" id="PRU00169"/>
    </source>
</evidence>
<dbReference type="InterPro" id="IPR001789">
    <property type="entry name" value="Sig_transdc_resp-reg_receiver"/>
</dbReference>
<dbReference type="GO" id="GO:0000160">
    <property type="term" value="P:phosphorelay signal transduction system"/>
    <property type="evidence" value="ECO:0007669"/>
    <property type="project" value="InterPro"/>
</dbReference>
<feature type="domain" description="Response regulatory" evidence="2">
    <location>
        <begin position="3"/>
        <end position="118"/>
    </location>
</feature>
<dbReference type="Gene3D" id="3.40.50.2300">
    <property type="match status" value="1"/>
</dbReference>
<dbReference type="EMBL" id="CP071182">
    <property type="protein sequence ID" value="QSO47031.1"/>
    <property type="molecule type" value="Genomic_DNA"/>
</dbReference>
<accession>A0A9X7VXV5</accession>
<dbReference type="SMART" id="SM00448">
    <property type="entry name" value="REC"/>
    <property type="match status" value="1"/>
</dbReference>
<evidence type="ECO:0000313" key="4">
    <source>
        <dbReference type="Proteomes" id="UP000663505"/>
    </source>
</evidence>
<gene>
    <name evidence="3" type="ORF">JZ786_21885</name>
</gene>
<dbReference type="InterPro" id="IPR011006">
    <property type="entry name" value="CheY-like_superfamily"/>
</dbReference>
<dbReference type="Proteomes" id="UP000663505">
    <property type="component" value="Chromosome"/>
</dbReference>
<evidence type="ECO:0000313" key="3">
    <source>
        <dbReference type="EMBL" id="QSO47031.1"/>
    </source>
</evidence>
<dbReference type="AlphaFoldDB" id="A0A9X7VXV5"/>
<keyword evidence="1" id="KW-0597">Phosphoprotein</keyword>